<name>A0ABS7NI41_9RHOB</name>
<evidence type="ECO:0000313" key="3">
    <source>
        <dbReference type="Proteomes" id="UP000766629"/>
    </source>
</evidence>
<gene>
    <name evidence="2" type="ORF">KUV26_15400</name>
</gene>
<sequence length="123" mass="13638">MVQARIAGKWMDWMRRGLAALLCLCLAFWSPQRAASHIPDMVITIQDHAEMIDTHGHSHGFEEDLAWALHGHSHDAADHDHSPALLVRGSFAAVRDVPEAAAPPAGPSWRPGPVYPRERPPRM</sequence>
<protein>
    <submittedName>
        <fullName evidence="2">Uncharacterized protein</fullName>
    </submittedName>
</protein>
<evidence type="ECO:0000313" key="2">
    <source>
        <dbReference type="EMBL" id="MBY6140825.1"/>
    </source>
</evidence>
<dbReference type="RefSeq" id="WP_222508971.1">
    <property type="nucleotide sequence ID" value="NZ_JAHVJA010000007.1"/>
</dbReference>
<feature type="region of interest" description="Disordered" evidence="1">
    <location>
        <begin position="100"/>
        <end position="123"/>
    </location>
</feature>
<dbReference type="EMBL" id="JAHVJA010000007">
    <property type="protein sequence ID" value="MBY6140825.1"/>
    <property type="molecule type" value="Genomic_DNA"/>
</dbReference>
<dbReference type="Proteomes" id="UP000766629">
    <property type="component" value="Unassembled WGS sequence"/>
</dbReference>
<keyword evidence="3" id="KW-1185">Reference proteome</keyword>
<accession>A0ABS7NI41</accession>
<organism evidence="2 3">
    <name type="scientific">Leisingera daeponensis</name>
    <dbReference type="NCBI Taxonomy" id="405746"/>
    <lineage>
        <taxon>Bacteria</taxon>
        <taxon>Pseudomonadati</taxon>
        <taxon>Pseudomonadota</taxon>
        <taxon>Alphaproteobacteria</taxon>
        <taxon>Rhodobacterales</taxon>
        <taxon>Roseobacteraceae</taxon>
        <taxon>Leisingera</taxon>
    </lineage>
</organism>
<proteinExistence type="predicted"/>
<evidence type="ECO:0000256" key="1">
    <source>
        <dbReference type="SAM" id="MobiDB-lite"/>
    </source>
</evidence>
<reference evidence="2 3" key="1">
    <citation type="submission" date="2021-06" db="EMBL/GenBank/DDBJ databases">
        <title>50 bacteria genomes isolated from Dapeng, Shenzhen, China.</title>
        <authorList>
            <person name="Zheng W."/>
            <person name="Yu S."/>
            <person name="Huang Y."/>
        </authorList>
    </citation>
    <scope>NUCLEOTIDE SEQUENCE [LARGE SCALE GENOMIC DNA]</scope>
    <source>
        <strain evidence="2 3">DP1N14-2</strain>
    </source>
</reference>
<comment type="caution">
    <text evidence="2">The sequence shown here is derived from an EMBL/GenBank/DDBJ whole genome shotgun (WGS) entry which is preliminary data.</text>
</comment>